<evidence type="ECO:0000256" key="2">
    <source>
        <dbReference type="ARBA" id="ARBA00023315"/>
    </source>
</evidence>
<reference evidence="5 6" key="1">
    <citation type="submission" date="2023-09" db="EMBL/GenBank/DDBJ databases">
        <title>Pangenome analysis of Batrachochytrium dendrobatidis and related Chytrids.</title>
        <authorList>
            <person name="Yacoub M.N."/>
            <person name="Stajich J.E."/>
            <person name="James T.Y."/>
        </authorList>
    </citation>
    <scope>NUCLEOTIDE SEQUENCE [LARGE SCALE GENOMIC DNA]</scope>
    <source>
        <strain evidence="5 6">JEL0888</strain>
    </source>
</reference>
<organism evidence="5 6">
    <name type="scientific">Polyrhizophydium stewartii</name>
    <dbReference type="NCBI Taxonomy" id="2732419"/>
    <lineage>
        <taxon>Eukaryota</taxon>
        <taxon>Fungi</taxon>
        <taxon>Fungi incertae sedis</taxon>
        <taxon>Chytridiomycota</taxon>
        <taxon>Chytridiomycota incertae sedis</taxon>
        <taxon>Chytridiomycetes</taxon>
        <taxon>Rhizophydiales</taxon>
        <taxon>Rhizophydiales incertae sedis</taxon>
        <taxon>Polyrhizophydium</taxon>
    </lineage>
</organism>
<dbReference type="InterPro" id="IPR051531">
    <property type="entry name" value="N-acetyltransferase"/>
</dbReference>
<comment type="caution">
    <text evidence="5">The sequence shown here is derived from an EMBL/GenBank/DDBJ whole genome shotgun (WGS) entry which is preliminary data.</text>
</comment>
<evidence type="ECO:0000259" key="4">
    <source>
        <dbReference type="PROSITE" id="PS51186"/>
    </source>
</evidence>
<evidence type="ECO:0000313" key="5">
    <source>
        <dbReference type="EMBL" id="KAL2919437.1"/>
    </source>
</evidence>
<dbReference type="Pfam" id="PF13302">
    <property type="entry name" value="Acetyltransf_3"/>
    <property type="match status" value="1"/>
</dbReference>
<sequence>MLSLRFGDPSDVEAQSGELGFWLAPEWWGRGVMTAAVKVFVHDVLPLANARRALPVVRVASTVYAPNKASRRVLEKSGFEFEGRMRSAYRKNGVLVDGDLLAWVAPS</sequence>
<evidence type="ECO:0000313" key="6">
    <source>
        <dbReference type="Proteomes" id="UP001527925"/>
    </source>
</evidence>
<evidence type="ECO:0000256" key="3">
    <source>
        <dbReference type="ARBA" id="ARBA00038502"/>
    </source>
</evidence>
<dbReference type="PROSITE" id="PS51186">
    <property type="entry name" value="GNAT"/>
    <property type="match status" value="1"/>
</dbReference>
<comment type="similarity">
    <text evidence="3">Belongs to the acetyltransferase family. RimJ subfamily.</text>
</comment>
<keyword evidence="2" id="KW-0012">Acyltransferase</keyword>
<dbReference type="PANTHER" id="PTHR43792">
    <property type="entry name" value="GNAT FAMILY, PUTATIVE (AFU_ORTHOLOGUE AFUA_3G00765)-RELATED-RELATED"/>
    <property type="match status" value="1"/>
</dbReference>
<protein>
    <recommendedName>
        <fullName evidence="4">N-acetyltransferase domain-containing protein</fullName>
    </recommendedName>
</protein>
<proteinExistence type="inferred from homology"/>
<feature type="domain" description="N-acetyltransferase" evidence="4">
    <location>
        <begin position="1"/>
        <end position="102"/>
    </location>
</feature>
<dbReference type="PANTHER" id="PTHR43792:SF8">
    <property type="entry name" value="[RIBOSOMAL PROTEIN US5]-ALANINE N-ACETYLTRANSFERASE"/>
    <property type="match status" value="1"/>
</dbReference>
<dbReference type="SUPFAM" id="SSF55729">
    <property type="entry name" value="Acyl-CoA N-acyltransferases (Nat)"/>
    <property type="match status" value="1"/>
</dbReference>
<dbReference type="EMBL" id="JADGIZ020000003">
    <property type="protein sequence ID" value="KAL2919437.1"/>
    <property type="molecule type" value="Genomic_DNA"/>
</dbReference>
<keyword evidence="6" id="KW-1185">Reference proteome</keyword>
<gene>
    <name evidence="5" type="ORF">HK105_201082</name>
</gene>
<name>A0ABR4NIU7_9FUNG</name>
<dbReference type="Proteomes" id="UP001527925">
    <property type="component" value="Unassembled WGS sequence"/>
</dbReference>
<dbReference type="InterPro" id="IPR000182">
    <property type="entry name" value="GNAT_dom"/>
</dbReference>
<dbReference type="Gene3D" id="3.40.630.30">
    <property type="match status" value="1"/>
</dbReference>
<dbReference type="InterPro" id="IPR016181">
    <property type="entry name" value="Acyl_CoA_acyltransferase"/>
</dbReference>
<keyword evidence="1" id="KW-0808">Transferase</keyword>
<accession>A0ABR4NIU7</accession>
<evidence type="ECO:0000256" key="1">
    <source>
        <dbReference type="ARBA" id="ARBA00022679"/>
    </source>
</evidence>